<evidence type="ECO:0000256" key="5">
    <source>
        <dbReference type="ARBA" id="ARBA00023315"/>
    </source>
</evidence>
<dbReference type="SUPFAM" id="SSF54001">
    <property type="entry name" value="Cysteine proteinases"/>
    <property type="match status" value="1"/>
</dbReference>
<dbReference type="Gene3D" id="3.90.70.30">
    <property type="entry name" value="Phytochelatin synthase, N-terminal domain"/>
    <property type="match status" value="1"/>
</dbReference>
<keyword evidence="2" id="KW-0104">Cadmium</keyword>
<dbReference type="KEGG" id="soe:110787047"/>
<feature type="domain" description="Peptidase C83" evidence="6">
    <location>
        <begin position="1"/>
        <end position="221"/>
    </location>
</feature>
<dbReference type="GO" id="GO:0016756">
    <property type="term" value="F:glutathione gamma-glutamylcysteinyltransferase activity"/>
    <property type="evidence" value="ECO:0000318"/>
    <property type="project" value="GO_Central"/>
</dbReference>
<dbReference type="GO" id="GO:0046938">
    <property type="term" value="P:phytochelatin biosynthetic process"/>
    <property type="evidence" value="ECO:0000318"/>
    <property type="project" value="GO_Central"/>
</dbReference>
<evidence type="ECO:0000313" key="8">
    <source>
        <dbReference type="RefSeq" id="XP_021847312.1"/>
    </source>
</evidence>
<evidence type="ECO:0000313" key="7">
    <source>
        <dbReference type="Proteomes" id="UP000813463"/>
    </source>
</evidence>
<dbReference type="PANTHER" id="PTHR33447">
    <property type="entry name" value="GLUTATHIONE GAMMA-GLUTAMYLCYSTEINYLTRANSFERASE"/>
    <property type="match status" value="1"/>
</dbReference>
<evidence type="ECO:0000256" key="2">
    <source>
        <dbReference type="ARBA" id="ARBA00022539"/>
    </source>
</evidence>
<dbReference type="AlphaFoldDB" id="A0A9R0IDS1"/>
<dbReference type="PANTHER" id="PTHR33447:SF2">
    <property type="entry name" value="GLUTATHIONE GAMMA-GLUTAMYLCYSTEINYLTRANSFERASE"/>
    <property type="match status" value="1"/>
</dbReference>
<keyword evidence="4" id="KW-0479">Metal-binding</keyword>
<dbReference type="InterPro" id="IPR038765">
    <property type="entry name" value="Papain-like_cys_pep_sf"/>
</dbReference>
<reference evidence="7" key="1">
    <citation type="journal article" date="2021" name="Nat. Commun.">
        <title>Genomic analyses provide insights into spinach domestication and the genetic basis of agronomic traits.</title>
        <authorList>
            <person name="Cai X."/>
            <person name="Sun X."/>
            <person name="Xu C."/>
            <person name="Sun H."/>
            <person name="Wang X."/>
            <person name="Ge C."/>
            <person name="Zhang Z."/>
            <person name="Wang Q."/>
            <person name="Fei Z."/>
            <person name="Jiao C."/>
            <person name="Wang Q."/>
        </authorList>
    </citation>
    <scope>NUCLEOTIDE SEQUENCE [LARGE SCALE GENOMIC DNA]</scope>
    <source>
        <strain evidence="7">cv. Varoflay</strain>
    </source>
</reference>
<dbReference type="GO" id="GO:0098849">
    <property type="term" value="P:cellular detoxification of cadmium ion"/>
    <property type="evidence" value="ECO:0000318"/>
    <property type="project" value="GO_Central"/>
</dbReference>
<dbReference type="Pfam" id="PF09328">
    <property type="entry name" value="Phytochelatin_C"/>
    <property type="match status" value="1"/>
</dbReference>
<proteinExistence type="predicted"/>
<evidence type="ECO:0000256" key="4">
    <source>
        <dbReference type="ARBA" id="ARBA00022723"/>
    </source>
</evidence>
<keyword evidence="3" id="KW-0808">Transferase</keyword>
<accession>A0A9R0IDS1</accession>
<keyword evidence="5" id="KW-0012">Acyltransferase</keyword>
<sequence>MATAGLYRRVLPSPPAIEFASTEGKKLFIEAVQDGTMEGFFKLISYFQTQSEPAYCGLASLSMVLNALSIDPGRTWKGPWRWFDESMLDCCEPLEKVKSKGISFGKLTCLAQCAGANVQAFRTSESSIKEFRNYVKTCSVSDECHVISSYHRGIFKQTGSGHFSPIGGYHGGKDMALVLDVARFKYPPHWIPLSLLWEAMDTVVEASDEHRGYMLISRQQHEPALLYTLSCKHESWASIAKYLMEDVPLLLKSENVQDIEGAISVVCMSLPSNFRDFIKWVAEVRRHEDDGQSLSQEEMRRLVLKEELLKQVQETGLYKQVTIFLSSALCSRKGVMFGHEHSLSDVAAAVCCEGAELLNGQPGSFGGFCCEKTSVKQIRGDGGKPVTLVSGTVKDGASQQGLQILVPMTQKKFNCCSDPSCPGRHPAGNDVLTILLLALPVQTWSGIKDEMLVEDLTRLVSTEHLPALLKEEVLHLRRQLILLERFQDNEVDQWMAV</sequence>
<dbReference type="InterPro" id="IPR015407">
    <property type="entry name" value="Phytochelatin_synthase_C"/>
</dbReference>
<dbReference type="RefSeq" id="XP_021847312.1">
    <property type="nucleotide sequence ID" value="XM_021991620.2"/>
</dbReference>
<protein>
    <recommendedName>
        <fullName evidence="1">glutathione gamma-glutamylcysteinyltransferase</fullName>
        <ecNumber evidence="1">2.3.2.15</ecNumber>
    </recommendedName>
</protein>
<keyword evidence="7" id="KW-1185">Reference proteome</keyword>
<dbReference type="InterPro" id="IPR007719">
    <property type="entry name" value="PCS_N"/>
</dbReference>
<organism evidence="7 8">
    <name type="scientific">Spinacia oleracea</name>
    <name type="common">Spinach</name>
    <dbReference type="NCBI Taxonomy" id="3562"/>
    <lineage>
        <taxon>Eukaryota</taxon>
        <taxon>Viridiplantae</taxon>
        <taxon>Streptophyta</taxon>
        <taxon>Embryophyta</taxon>
        <taxon>Tracheophyta</taxon>
        <taxon>Spermatophyta</taxon>
        <taxon>Magnoliopsida</taxon>
        <taxon>eudicotyledons</taxon>
        <taxon>Gunneridae</taxon>
        <taxon>Pentapetalae</taxon>
        <taxon>Caryophyllales</taxon>
        <taxon>Chenopodiaceae</taxon>
        <taxon>Chenopodioideae</taxon>
        <taxon>Anserineae</taxon>
        <taxon>Spinacia</taxon>
    </lineage>
</organism>
<dbReference type="GO" id="GO:0046872">
    <property type="term" value="F:metal ion binding"/>
    <property type="evidence" value="ECO:0007669"/>
    <property type="project" value="UniProtKB-KW"/>
</dbReference>
<reference evidence="8" key="2">
    <citation type="submission" date="2025-08" db="UniProtKB">
        <authorList>
            <consortium name="RefSeq"/>
        </authorList>
    </citation>
    <scope>IDENTIFICATION</scope>
    <source>
        <tissue evidence="8">Leaf</tissue>
    </source>
</reference>
<dbReference type="InterPro" id="IPR040409">
    <property type="entry name" value="PCS-like"/>
</dbReference>
<dbReference type="InterPro" id="IPR038156">
    <property type="entry name" value="PCS_N_sf"/>
</dbReference>
<dbReference type="OrthoDB" id="448954at2759"/>
<dbReference type="EC" id="2.3.2.15" evidence="1"/>
<gene>
    <name evidence="8" type="primary">LOC110787047</name>
</gene>
<evidence type="ECO:0000256" key="1">
    <source>
        <dbReference type="ARBA" id="ARBA00012468"/>
    </source>
</evidence>
<dbReference type="GO" id="GO:0010273">
    <property type="term" value="P:detoxification of copper ion"/>
    <property type="evidence" value="ECO:0000318"/>
    <property type="project" value="GO_Central"/>
</dbReference>
<dbReference type="FunFam" id="3.90.70.30:FF:000001">
    <property type="entry name" value="Glutathione gamma-glutamylcysteinyltransferase 1"/>
    <property type="match status" value="1"/>
</dbReference>
<dbReference type="Pfam" id="PF05023">
    <property type="entry name" value="Phytochelatin"/>
    <property type="match status" value="1"/>
</dbReference>
<evidence type="ECO:0000259" key="6">
    <source>
        <dbReference type="PROSITE" id="PS51443"/>
    </source>
</evidence>
<name>A0A9R0IDS1_SPIOL</name>
<dbReference type="Proteomes" id="UP000813463">
    <property type="component" value="Chromosome 6"/>
</dbReference>
<dbReference type="GeneID" id="110787047"/>
<dbReference type="PROSITE" id="PS51443">
    <property type="entry name" value="PCS"/>
    <property type="match status" value="1"/>
</dbReference>
<evidence type="ECO:0000256" key="3">
    <source>
        <dbReference type="ARBA" id="ARBA00022679"/>
    </source>
</evidence>